<gene>
    <name evidence="3" type="ORF">JYB65_11695</name>
</gene>
<accession>A0A939IHN8</accession>
<dbReference type="PROSITE" id="PS51272">
    <property type="entry name" value="SLH"/>
    <property type="match status" value="2"/>
</dbReference>
<keyword evidence="1" id="KW-0677">Repeat</keyword>
<feature type="domain" description="SLH" evidence="2">
    <location>
        <begin position="41"/>
        <end position="108"/>
    </location>
</feature>
<keyword evidence="4" id="KW-1185">Reference proteome</keyword>
<feature type="domain" description="SLH" evidence="2">
    <location>
        <begin position="180"/>
        <end position="247"/>
    </location>
</feature>
<dbReference type="RefSeq" id="WP_206582871.1">
    <property type="nucleotide sequence ID" value="NZ_JAFJZZ010000006.1"/>
</dbReference>
<evidence type="ECO:0000313" key="4">
    <source>
        <dbReference type="Proteomes" id="UP000664545"/>
    </source>
</evidence>
<dbReference type="Pfam" id="PF00395">
    <property type="entry name" value="SLH"/>
    <property type="match status" value="2"/>
</dbReference>
<evidence type="ECO:0000259" key="2">
    <source>
        <dbReference type="PROSITE" id="PS51272"/>
    </source>
</evidence>
<reference evidence="3" key="1">
    <citation type="submission" date="2021-02" db="EMBL/GenBank/DDBJ databases">
        <title>Abyssanaerobacter marinus gen.nov., sp., nov, anaerobic bacterium isolated from the Onnuri vent field of Indian Ocean and suggestion of Mogibacteriaceae fam. nov., and proposal of reclassification of ambiguous this family's genus member.</title>
        <authorList>
            <person name="Kim Y.J."/>
            <person name="Yang J.-A."/>
        </authorList>
    </citation>
    <scope>NUCLEOTIDE SEQUENCE</scope>
    <source>
        <strain evidence="3">DSM 2634</strain>
    </source>
</reference>
<organism evidence="3 4">
    <name type="scientific">Clostridium aminobutyricum</name>
    <dbReference type="NCBI Taxonomy" id="33953"/>
    <lineage>
        <taxon>Bacteria</taxon>
        <taxon>Bacillati</taxon>
        <taxon>Bacillota</taxon>
        <taxon>Clostridia</taxon>
        <taxon>Eubacteriales</taxon>
        <taxon>Clostridiaceae</taxon>
        <taxon>Clostridium</taxon>
    </lineage>
</organism>
<protein>
    <submittedName>
        <fullName evidence="3">S-layer homology domain-containing protein</fullName>
    </submittedName>
</protein>
<dbReference type="Proteomes" id="UP000664545">
    <property type="component" value="Unassembled WGS sequence"/>
</dbReference>
<dbReference type="EMBL" id="JAFJZZ010000006">
    <property type="protein sequence ID" value="MBN7774027.1"/>
    <property type="molecule type" value="Genomic_DNA"/>
</dbReference>
<dbReference type="InterPro" id="IPR001119">
    <property type="entry name" value="SLH_dom"/>
</dbReference>
<comment type="caution">
    <text evidence="3">The sequence shown here is derived from an EMBL/GenBank/DDBJ whole genome shotgun (WGS) entry which is preliminary data.</text>
</comment>
<dbReference type="AlphaFoldDB" id="A0A939IHN8"/>
<proteinExistence type="predicted"/>
<sequence length="407" mass="44027">MITELRLKRMARVISGKLLIASVVGAIILGTFGYAVADTADTVTFKDVPKDYWGYDYIHFSAEKSIIKGYQQYDGTYLFEPENAVTYEEAATMLYRAINAAGDLQSTDDFQSEFESVLTENKIAEWARPTVAYCLKFGIIDTSELAVFTDDQGNGQKAPRLQTALWTAKAMGMKLTSAYSVPYSDAAVISEEDRPYIDMLYRHGIMKGSLQTDGTTAFLPAEGIKRSEFAAISNRVYESVASEKAAGTSGYYDAAKETVSIRGKVTAVEESKELIQLTDAATGLARNIYVDSSAALVYNGEPVTKGLSGIKADITGKTVIVSSLTGTDGTEIKQVNIDTQPFSCSGTIKSIKTVSATVKMIGIAIGEDKTQPVIYYIMDAKTTSKATVKEGAAITFIADGINLIEMT</sequence>
<name>A0A939IHN8_CLOAM</name>
<evidence type="ECO:0000313" key="3">
    <source>
        <dbReference type="EMBL" id="MBN7774027.1"/>
    </source>
</evidence>
<evidence type="ECO:0000256" key="1">
    <source>
        <dbReference type="ARBA" id="ARBA00022737"/>
    </source>
</evidence>